<sequence>MSAGQVGYFFSYQTMNRSVGEEVGHIYIHLRVTVRSSANPFRGTFRGDTPRSPKCFDTVTPDNLVHIVIVVDLIHRADTVVEDILSIETAKPTGFVRRALVAIQLAMIIGLEYLFYLHPRLVRRQAPNIVPMNLSSSFCRDISSLATLRYHD</sequence>
<dbReference type="AlphaFoldDB" id="A0A6A6QWU8"/>
<gene>
    <name evidence="2" type="ORF">BU16DRAFT_538855</name>
</gene>
<proteinExistence type="predicted"/>
<evidence type="ECO:0000313" key="3">
    <source>
        <dbReference type="Proteomes" id="UP000799750"/>
    </source>
</evidence>
<name>A0A6A6QWU8_9PEZI</name>
<reference evidence="2" key="1">
    <citation type="journal article" date="2020" name="Stud. Mycol.">
        <title>101 Dothideomycetes genomes: a test case for predicting lifestyles and emergence of pathogens.</title>
        <authorList>
            <person name="Haridas S."/>
            <person name="Albert R."/>
            <person name="Binder M."/>
            <person name="Bloem J."/>
            <person name="Labutti K."/>
            <person name="Salamov A."/>
            <person name="Andreopoulos B."/>
            <person name="Baker S."/>
            <person name="Barry K."/>
            <person name="Bills G."/>
            <person name="Bluhm B."/>
            <person name="Cannon C."/>
            <person name="Castanera R."/>
            <person name="Culley D."/>
            <person name="Daum C."/>
            <person name="Ezra D."/>
            <person name="Gonzalez J."/>
            <person name="Henrissat B."/>
            <person name="Kuo A."/>
            <person name="Liang C."/>
            <person name="Lipzen A."/>
            <person name="Lutzoni F."/>
            <person name="Magnuson J."/>
            <person name="Mondo S."/>
            <person name="Nolan M."/>
            <person name="Ohm R."/>
            <person name="Pangilinan J."/>
            <person name="Park H.-J."/>
            <person name="Ramirez L."/>
            <person name="Alfaro M."/>
            <person name="Sun H."/>
            <person name="Tritt A."/>
            <person name="Yoshinaga Y."/>
            <person name="Zwiers L.-H."/>
            <person name="Turgeon B."/>
            <person name="Goodwin S."/>
            <person name="Spatafora J."/>
            <person name="Crous P."/>
            <person name="Grigoriev I."/>
        </authorList>
    </citation>
    <scope>NUCLEOTIDE SEQUENCE</scope>
    <source>
        <strain evidence="2">CBS 269.34</strain>
    </source>
</reference>
<keyword evidence="1" id="KW-0812">Transmembrane</keyword>
<accession>A0A6A6QWU8</accession>
<keyword evidence="1" id="KW-1133">Transmembrane helix</keyword>
<feature type="transmembrane region" description="Helical" evidence="1">
    <location>
        <begin position="95"/>
        <end position="116"/>
    </location>
</feature>
<keyword evidence="3" id="KW-1185">Reference proteome</keyword>
<keyword evidence="1" id="KW-0472">Membrane</keyword>
<protein>
    <submittedName>
        <fullName evidence="2">Uncharacterized protein</fullName>
    </submittedName>
</protein>
<evidence type="ECO:0000256" key="1">
    <source>
        <dbReference type="SAM" id="Phobius"/>
    </source>
</evidence>
<dbReference type="Proteomes" id="UP000799750">
    <property type="component" value="Unassembled WGS sequence"/>
</dbReference>
<evidence type="ECO:0000313" key="2">
    <source>
        <dbReference type="EMBL" id="KAF2496300.1"/>
    </source>
</evidence>
<organism evidence="2 3">
    <name type="scientific">Lophium mytilinum</name>
    <dbReference type="NCBI Taxonomy" id="390894"/>
    <lineage>
        <taxon>Eukaryota</taxon>
        <taxon>Fungi</taxon>
        <taxon>Dikarya</taxon>
        <taxon>Ascomycota</taxon>
        <taxon>Pezizomycotina</taxon>
        <taxon>Dothideomycetes</taxon>
        <taxon>Pleosporomycetidae</taxon>
        <taxon>Mytilinidiales</taxon>
        <taxon>Mytilinidiaceae</taxon>
        <taxon>Lophium</taxon>
    </lineage>
</organism>
<dbReference type="EMBL" id="MU004188">
    <property type="protein sequence ID" value="KAF2496300.1"/>
    <property type="molecule type" value="Genomic_DNA"/>
</dbReference>